<protein>
    <submittedName>
        <fullName evidence="2">Uncharacterized protein</fullName>
    </submittedName>
</protein>
<dbReference type="EMBL" id="LGHJ01000029">
    <property type="protein sequence ID" value="KPL70793.1"/>
    <property type="molecule type" value="Genomic_DNA"/>
</dbReference>
<evidence type="ECO:0000256" key="1">
    <source>
        <dbReference type="SAM" id="Phobius"/>
    </source>
</evidence>
<dbReference type="AlphaFoldDB" id="A0A0P6X929"/>
<feature type="transmembrane region" description="Helical" evidence="1">
    <location>
        <begin position="12"/>
        <end position="36"/>
    </location>
</feature>
<organism evidence="2 3">
    <name type="scientific">Bellilinea caldifistulae</name>
    <dbReference type="NCBI Taxonomy" id="360411"/>
    <lineage>
        <taxon>Bacteria</taxon>
        <taxon>Bacillati</taxon>
        <taxon>Chloroflexota</taxon>
        <taxon>Anaerolineae</taxon>
        <taxon>Anaerolineales</taxon>
        <taxon>Anaerolineaceae</taxon>
        <taxon>Bellilinea</taxon>
    </lineage>
</organism>
<keyword evidence="3" id="KW-1185">Reference proteome</keyword>
<proteinExistence type="predicted"/>
<name>A0A0P6X929_9CHLR</name>
<reference evidence="2 3" key="1">
    <citation type="submission" date="2015-07" db="EMBL/GenBank/DDBJ databases">
        <title>Draft genome of Bellilinea caldifistulae DSM 17877.</title>
        <authorList>
            <person name="Hemp J."/>
            <person name="Ward L.M."/>
            <person name="Pace L.A."/>
            <person name="Fischer W.W."/>
        </authorList>
    </citation>
    <scope>NUCLEOTIDE SEQUENCE [LARGE SCALE GENOMIC DNA]</scope>
    <source>
        <strain evidence="2 3">GOMI-1</strain>
    </source>
</reference>
<keyword evidence="1" id="KW-0812">Transmembrane</keyword>
<keyword evidence="1" id="KW-0472">Membrane</keyword>
<dbReference type="Proteomes" id="UP000050514">
    <property type="component" value="Unassembled WGS sequence"/>
</dbReference>
<accession>A0A0P6X929</accession>
<feature type="transmembrane region" description="Helical" evidence="1">
    <location>
        <begin position="42"/>
        <end position="69"/>
    </location>
</feature>
<evidence type="ECO:0000313" key="2">
    <source>
        <dbReference type="EMBL" id="KPL70793.1"/>
    </source>
</evidence>
<evidence type="ECO:0000313" key="3">
    <source>
        <dbReference type="Proteomes" id="UP000050514"/>
    </source>
</evidence>
<comment type="caution">
    <text evidence="2">The sequence shown here is derived from an EMBL/GenBank/DDBJ whole genome shotgun (WGS) entry which is preliminary data.</text>
</comment>
<gene>
    <name evidence="2" type="ORF">AC812_16755</name>
</gene>
<sequence>MIRDLRRYARQTTVRLIVGGILLILLVGGGLILYFYGSGALVLGILCFIAGLTPIVLIVFILSLLEWIVKRERGN</sequence>
<keyword evidence="1" id="KW-1133">Transmembrane helix</keyword>